<protein>
    <submittedName>
        <fullName evidence="1">Uncharacterized protein</fullName>
    </submittedName>
</protein>
<proteinExistence type="predicted"/>
<dbReference type="AlphaFoldDB" id="A0A1G7AW21"/>
<dbReference type="Proteomes" id="UP000198908">
    <property type="component" value="Unassembled WGS sequence"/>
</dbReference>
<gene>
    <name evidence="1" type="ORF">SAMN05421548_13610</name>
</gene>
<dbReference type="OrthoDB" id="9024530at2"/>
<dbReference type="EMBL" id="FMYQ01000036">
    <property type="protein sequence ID" value="SDE18981.1"/>
    <property type="molecule type" value="Genomic_DNA"/>
</dbReference>
<name>A0A1G7AW21_9BURK</name>
<sequence>MNHHQLEKDIEHLEHIIGRLSGRDRIPLSYWRGRLDSVSTANLVPSQMLRVKRLNEALRALESRLEHDSLRQPDR</sequence>
<evidence type="ECO:0000313" key="2">
    <source>
        <dbReference type="Proteomes" id="UP000198908"/>
    </source>
</evidence>
<reference evidence="2" key="1">
    <citation type="submission" date="2016-09" db="EMBL/GenBank/DDBJ databases">
        <authorList>
            <person name="Varghese N."/>
            <person name="Submissions S."/>
        </authorList>
    </citation>
    <scope>NUCLEOTIDE SEQUENCE [LARGE SCALE GENOMIC DNA]</scope>
    <source>
        <strain evidence="2">TNe-862</strain>
    </source>
</reference>
<dbReference type="RefSeq" id="WP_092004706.1">
    <property type="nucleotide sequence ID" value="NZ_FMYQ01000036.1"/>
</dbReference>
<organism evidence="1 2">
    <name type="scientific">Paraburkholderia lycopersici</name>
    <dbReference type="NCBI Taxonomy" id="416944"/>
    <lineage>
        <taxon>Bacteria</taxon>
        <taxon>Pseudomonadati</taxon>
        <taxon>Pseudomonadota</taxon>
        <taxon>Betaproteobacteria</taxon>
        <taxon>Burkholderiales</taxon>
        <taxon>Burkholderiaceae</taxon>
        <taxon>Paraburkholderia</taxon>
    </lineage>
</organism>
<accession>A0A1G7AW21</accession>
<keyword evidence="2" id="KW-1185">Reference proteome</keyword>
<evidence type="ECO:0000313" key="1">
    <source>
        <dbReference type="EMBL" id="SDE18981.1"/>
    </source>
</evidence>